<sequence>MRKPRSYTALEDLGRIRLSRYFAFRDFLGSEIGNFHQISSIPDDPDLAVKAGQALAENLLDPLVETFGPIDIRSAYRAPNLNHFGATQVKPQKCAANPKNYAGHIWDRRDVTGRMGACASVSIPWFARRYAEGRDWRDLAWWLWDHLDFHEVYFFPNTAAFNLTWREAPRKRILSYIRPKGLLASPDHPSPRDRAAHYADFPAFRGIEYPR</sequence>
<dbReference type="STRING" id="398580.Dshi_2240"/>
<dbReference type="AlphaFoldDB" id="A8LR53"/>
<dbReference type="OrthoDB" id="7171572at2"/>
<evidence type="ECO:0000313" key="1">
    <source>
        <dbReference type="EMBL" id="ABV93976.1"/>
    </source>
</evidence>
<evidence type="ECO:0008006" key="3">
    <source>
        <dbReference type="Google" id="ProtNLM"/>
    </source>
</evidence>
<dbReference type="eggNOG" id="ENOG502ZCFZ">
    <property type="taxonomic scope" value="Bacteria"/>
</dbReference>
<protein>
    <recommendedName>
        <fullName evidence="3">Peptidase M15A C-terminal domain-containing protein</fullName>
    </recommendedName>
</protein>
<dbReference type="SUPFAM" id="SSF55166">
    <property type="entry name" value="Hedgehog/DD-peptidase"/>
    <property type="match status" value="1"/>
</dbReference>
<gene>
    <name evidence="1" type="ordered locus">Dshi_2240</name>
</gene>
<evidence type="ECO:0000313" key="2">
    <source>
        <dbReference type="Proteomes" id="UP000006833"/>
    </source>
</evidence>
<dbReference type="Proteomes" id="UP000006833">
    <property type="component" value="Chromosome"/>
</dbReference>
<dbReference type="EMBL" id="CP000830">
    <property type="protein sequence ID" value="ABV93976.1"/>
    <property type="molecule type" value="Genomic_DNA"/>
</dbReference>
<dbReference type="RefSeq" id="WP_012178907.1">
    <property type="nucleotide sequence ID" value="NC_009952.1"/>
</dbReference>
<reference evidence="2" key="1">
    <citation type="journal article" date="2010" name="ISME J.">
        <title>The complete genome sequence of the algal symbiont Dinoroseobacter shibae: a hitchhiker's guide to life in the sea.</title>
        <authorList>
            <person name="Wagner-Dobler I."/>
            <person name="Ballhausen B."/>
            <person name="Berger M."/>
            <person name="Brinkhoff T."/>
            <person name="Buchholz I."/>
            <person name="Bunk B."/>
            <person name="Cypionka H."/>
            <person name="Daniel R."/>
            <person name="Drepper T."/>
            <person name="Gerdts G."/>
            <person name="Hahnke S."/>
            <person name="Han C."/>
            <person name="Jahn D."/>
            <person name="Kalhoefer D."/>
            <person name="Kiss H."/>
            <person name="Klenk H.P."/>
            <person name="Kyrpides N."/>
            <person name="Liebl W."/>
            <person name="Liesegang H."/>
            <person name="Meincke L."/>
            <person name="Pati A."/>
            <person name="Petersen J."/>
            <person name="Piekarski T."/>
            <person name="Pommerenke C."/>
            <person name="Pradella S."/>
            <person name="Pukall R."/>
            <person name="Rabus R."/>
            <person name="Stackebrandt E."/>
            <person name="Thole S."/>
            <person name="Thompson L."/>
            <person name="Tielen P."/>
            <person name="Tomasch J."/>
            <person name="von Jan M."/>
            <person name="Wanphrut N."/>
            <person name="Wichels A."/>
            <person name="Zech H."/>
            <person name="Simon M."/>
        </authorList>
    </citation>
    <scope>NUCLEOTIDE SEQUENCE [LARGE SCALE GENOMIC DNA]</scope>
    <source>
        <strain evidence="2">DSM 16493 / NCIMB 14021 / DFL 12</strain>
    </source>
</reference>
<organism evidence="1 2">
    <name type="scientific">Dinoroseobacter shibae (strain DSM 16493 / NCIMB 14021 / DFL 12)</name>
    <dbReference type="NCBI Taxonomy" id="398580"/>
    <lineage>
        <taxon>Bacteria</taxon>
        <taxon>Pseudomonadati</taxon>
        <taxon>Pseudomonadota</taxon>
        <taxon>Alphaproteobacteria</taxon>
        <taxon>Rhodobacterales</taxon>
        <taxon>Roseobacteraceae</taxon>
        <taxon>Dinoroseobacter</taxon>
    </lineage>
</organism>
<accession>A8LR53</accession>
<proteinExistence type="predicted"/>
<dbReference type="HOGENOM" id="CLU_117495_0_0_5"/>
<dbReference type="KEGG" id="dsh:Dshi_2240"/>
<keyword evidence="2" id="KW-1185">Reference proteome</keyword>
<name>A8LR53_DINSH</name>
<dbReference type="InterPro" id="IPR009045">
    <property type="entry name" value="Zn_M74/Hedgehog-like"/>
</dbReference>